<comment type="caution">
    <text evidence="1">The sequence shown here is derived from an EMBL/GenBank/DDBJ whole genome shotgun (WGS) entry which is preliminary data.</text>
</comment>
<dbReference type="EMBL" id="JAEAOA010001695">
    <property type="protein sequence ID" value="KAK3579630.1"/>
    <property type="molecule type" value="Genomic_DNA"/>
</dbReference>
<organism evidence="1 2">
    <name type="scientific">Potamilus streckersoni</name>
    <dbReference type="NCBI Taxonomy" id="2493646"/>
    <lineage>
        <taxon>Eukaryota</taxon>
        <taxon>Metazoa</taxon>
        <taxon>Spiralia</taxon>
        <taxon>Lophotrochozoa</taxon>
        <taxon>Mollusca</taxon>
        <taxon>Bivalvia</taxon>
        <taxon>Autobranchia</taxon>
        <taxon>Heteroconchia</taxon>
        <taxon>Palaeoheterodonta</taxon>
        <taxon>Unionida</taxon>
        <taxon>Unionoidea</taxon>
        <taxon>Unionidae</taxon>
        <taxon>Ambleminae</taxon>
        <taxon>Lampsilini</taxon>
        <taxon>Potamilus</taxon>
    </lineage>
</organism>
<reference evidence="1" key="3">
    <citation type="submission" date="2023-05" db="EMBL/GenBank/DDBJ databases">
        <authorList>
            <person name="Smith C.H."/>
        </authorList>
    </citation>
    <scope>NUCLEOTIDE SEQUENCE</scope>
    <source>
        <strain evidence="1">CHS0354</strain>
        <tissue evidence="1">Mantle</tissue>
    </source>
</reference>
<feature type="non-terminal residue" evidence="1">
    <location>
        <position position="117"/>
    </location>
</feature>
<keyword evidence="2" id="KW-1185">Reference proteome</keyword>
<proteinExistence type="predicted"/>
<reference evidence="1" key="2">
    <citation type="journal article" date="2021" name="Genome Biol. Evol.">
        <title>Developing a high-quality reference genome for a parasitic bivalve with doubly uniparental inheritance (Bivalvia: Unionida).</title>
        <authorList>
            <person name="Smith C.H."/>
        </authorList>
    </citation>
    <scope>NUCLEOTIDE SEQUENCE</scope>
    <source>
        <strain evidence="1">CHS0354</strain>
        <tissue evidence="1">Mantle</tissue>
    </source>
</reference>
<evidence type="ECO:0000313" key="1">
    <source>
        <dbReference type="EMBL" id="KAK3579630.1"/>
    </source>
</evidence>
<gene>
    <name evidence="1" type="ORF">CHS0354_028395</name>
</gene>
<dbReference type="AlphaFoldDB" id="A0AAE0VK29"/>
<name>A0AAE0VK29_9BIVA</name>
<accession>A0AAE0VK29</accession>
<dbReference type="Proteomes" id="UP001195483">
    <property type="component" value="Unassembled WGS sequence"/>
</dbReference>
<evidence type="ECO:0000313" key="2">
    <source>
        <dbReference type="Proteomes" id="UP001195483"/>
    </source>
</evidence>
<sequence>MLKLETWQRILPCVIPSTTQPVIRIQQAPTRKVVAKFKDECYSMSIAEFVGLRPKKYSVNIARLQSKSTPGSSSRRLRRYLGISGKDNCVTRTVVLAELAHHLYFAFLPQGEVLAPR</sequence>
<protein>
    <submittedName>
        <fullName evidence="1">Uncharacterized protein</fullName>
    </submittedName>
</protein>
<reference evidence="1" key="1">
    <citation type="journal article" date="2021" name="Genome Biol. Evol.">
        <title>A High-Quality Reference Genome for a Parasitic Bivalve with Doubly Uniparental Inheritance (Bivalvia: Unionida).</title>
        <authorList>
            <person name="Smith C.H."/>
        </authorList>
    </citation>
    <scope>NUCLEOTIDE SEQUENCE</scope>
    <source>
        <strain evidence="1">CHS0354</strain>
    </source>
</reference>